<comment type="caution">
    <text evidence="3">The sequence shown here is derived from an EMBL/GenBank/DDBJ whole genome shotgun (WGS) entry which is preliminary data.</text>
</comment>
<name>A0A941E9R5_9ACTN</name>
<comment type="similarity">
    <text evidence="1">Belongs to the metallo-dependent hydrolases superfamily.</text>
</comment>
<reference evidence="3" key="1">
    <citation type="submission" date="2021-04" db="EMBL/GenBank/DDBJ databases">
        <title>Genome based classification of Actinospica acidithermotolerans sp. nov., an actinobacterium isolated from an Indonesian hot spring.</title>
        <authorList>
            <person name="Kusuma A.B."/>
            <person name="Putra K.E."/>
            <person name="Nafisah S."/>
            <person name="Loh J."/>
            <person name="Nouioui I."/>
            <person name="Goodfellow M."/>
        </authorList>
    </citation>
    <scope>NUCLEOTIDE SEQUENCE</scope>
    <source>
        <strain evidence="3">MGRD01-02</strain>
    </source>
</reference>
<dbReference type="RefSeq" id="WP_212517597.1">
    <property type="nucleotide sequence ID" value="NZ_JAGSOH010000017.1"/>
</dbReference>
<evidence type="ECO:0000313" key="4">
    <source>
        <dbReference type="Proteomes" id="UP000676325"/>
    </source>
</evidence>
<accession>A0A941E9R5</accession>
<sequence length="286" mass="31363">MTATPIVDAHHHLWDLKVRAQEWLRAPELKPIWRDFPVEELEPEARASGVDVTILVQAAASVDETREFLAFAACNKLIAGVVGWMDLTADDPAAGLDALRKAPGGHMLKGIRHLVQDEPDPAWLTRTDVRRGLRAVAEAGLPYDLLVRPAQARAALDAVRAVPELTFVLDHLGKPPIADAASSPDPHWATWLRELAAERNVVCKLSGMVTEADWNTWTIGDLEPYVRTALEAFGPDRVMFGSDWPVCLLAATYTEVFESARTLTDDLSEDERAAVFGGTAARVYGL</sequence>
<dbReference type="InterPro" id="IPR052350">
    <property type="entry name" value="Metallo-dep_Lactonases"/>
</dbReference>
<dbReference type="InterPro" id="IPR032466">
    <property type="entry name" value="Metal_Hydrolase"/>
</dbReference>
<dbReference type="Gene3D" id="3.20.20.140">
    <property type="entry name" value="Metal-dependent hydrolases"/>
    <property type="match status" value="1"/>
</dbReference>
<dbReference type="EMBL" id="JAGSOH010000017">
    <property type="protein sequence ID" value="MBR7826447.1"/>
    <property type="molecule type" value="Genomic_DNA"/>
</dbReference>
<dbReference type="PANTHER" id="PTHR43569">
    <property type="entry name" value="AMIDOHYDROLASE"/>
    <property type="match status" value="1"/>
</dbReference>
<protein>
    <submittedName>
        <fullName evidence="3">Amidohydrolase family protein</fullName>
    </submittedName>
</protein>
<organism evidence="3 4">
    <name type="scientific">Actinospica acidithermotolerans</name>
    <dbReference type="NCBI Taxonomy" id="2828514"/>
    <lineage>
        <taxon>Bacteria</taxon>
        <taxon>Bacillati</taxon>
        <taxon>Actinomycetota</taxon>
        <taxon>Actinomycetes</taxon>
        <taxon>Catenulisporales</taxon>
        <taxon>Actinospicaceae</taxon>
        <taxon>Actinospica</taxon>
    </lineage>
</organism>
<evidence type="ECO:0000313" key="3">
    <source>
        <dbReference type="EMBL" id="MBR7826447.1"/>
    </source>
</evidence>
<gene>
    <name evidence="3" type="ORF">KDK95_09050</name>
</gene>
<dbReference type="SUPFAM" id="SSF51556">
    <property type="entry name" value="Metallo-dependent hydrolases"/>
    <property type="match status" value="1"/>
</dbReference>
<evidence type="ECO:0000256" key="1">
    <source>
        <dbReference type="ARBA" id="ARBA00038310"/>
    </source>
</evidence>
<dbReference type="GO" id="GO:0016787">
    <property type="term" value="F:hydrolase activity"/>
    <property type="evidence" value="ECO:0007669"/>
    <property type="project" value="InterPro"/>
</dbReference>
<dbReference type="Proteomes" id="UP000676325">
    <property type="component" value="Unassembled WGS sequence"/>
</dbReference>
<evidence type="ECO:0000259" key="2">
    <source>
        <dbReference type="Pfam" id="PF04909"/>
    </source>
</evidence>
<dbReference type="Pfam" id="PF04909">
    <property type="entry name" value="Amidohydro_2"/>
    <property type="match status" value="1"/>
</dbReference>
<proteinExistence type="inferred from homology"/>
<dbReference type="InterPro" id="IPR006680">
    <property type="entry name" value="Amidohydro-rel"/>
</dbReference>
<keyword evidence="4" id="KW-1185">Reference proteome</keyword>
<dbReference type="AlphaFoldDB" id="A0A941E9R5"/>
<feature type="domain" description="Amidohydrolase-related" evidence="2">
    <location>
        <begin position="7"/>
        <end position="286"/>
    </location>
</feature>
<dbReference type="PANTHER" id="PTHR43569:SF2">
    <property type="entry name" value="AMIDOHYDROLASE-RELATED DOMAIN-CONTAINING PROTEIN"/>
    <property type="match status" value="1"/>
</dbReference>